<evidence type="ECO:0000313" key="9">
    <source>
        <dbReference type="EMBL" id="KAI9259604.1"/>
    </source>
</evidence>
<feature type="domain" description="mRNA decay factor PAT1" evidence="8">
    <location>
        <begin position="4"/>
        <end position="130"/>
    </location>
</feature>
<dbReference type="GO" id="GO:0005634">
    <property type="term" value="C:nucleus"/>
    <property type="evidence" value="ECO:0007669"/>
    <property type="project" value="UniProtKB-SubCell"/>
</dbReference>
<feature type="region of interest" description="Disordered" evidence="7">
    <location>
        <begin position="207"/>
        <end position="234"/>
    </location>
</feature>
<dbReference type="AlphaFoldDB" id="A0AAD5PCR8"/>
<feature type="compositionally biased region" description="Basic and acidic residues" evidence="7">
    <location>
        <begin position="19"/>
        <end position="29"/>
    </location>
</feature>
<dbReference type="GO" id="GO:0000290">
    <property type="term" value="P:deadenylation-dependent decapping of nuclear-transcribed mRNA"/>
    <property type="evidence" value="ECO:0007669"/>
    <property type="project" value="InterPro"/>
</dbReference>
<protein>
    <submittedName>
        <fullName evidence="9">Topoisomerase II-associated protein PAT1</fullName>
    </submittedName>
</protein>
<accession>A0AAD5PCR8</accession>
<evidence type="ECO:0000256" key="2">
    <source>
        <dbReference type="ARBA" id="ARBA00004201"/>
    </source>
</evidence>
<evidence type="ECO:0000259" key="8">
    <source>
        <dbReference type="Pfam" id="PF09770"/>
    </source>
</evidence>
<gene>
    <name evidence="9" type="ORF">BDA99DRAFT_513670</name>
</gene>
<proteinExistence type="inferred from homology"/>
<evidence type="ECO:0000256" key="3">
    <source>
        <dbReference type="ARBA" id="ARBA00009138"/>
    </source>
</evidence>
<keyword evidence="4" id="KW-0963">Cytoplasm</keyword>
<comment type="caution">
    <text evidence="9">The sequence shown here is derived from an EMBL/GenBank/DDBJ whole genome shotgun (WGS) entry which is preliminary data.</text>
</comment>
<evidence type="ECO:0000313" key="10">
    <source>
        <dbReference type="Proteomes" id="UP001209540"/>
    </source>
</evidence>
<reference evidence="9" key="2">
    <citation type="submission" date="2023-02" db="EMBL/GenBank/DDBJ databases">
        <authorList>
            <consortium name="DOE Joint Genome Institute"/>
            <person name="Mondo S.J."/>
            <person name="Chang Y."/>
            <person name="Wang Y."/>
            <person name="Ahrendt S."/>
            <person name="Andreopoulos W."/>
            <person name="Barry K."/>
            <person name="Beard J."/>
            <person name="Benny G.L."/>
            <person name="Blankenship S."/>
            <person name="Bonito G."/>
            <person name="Cuomo C."/>
            <person name="Desiro A."/>
            <person name="Gervers K.A."/>
            <person name="Hundley H."/>
            <person name="Kuo A."/>
            <person name="LaButti K."/>
            <person name="Lang B.F."/>
            <person name="Lipzen A."/>
            <person name="O'Donnell K."/>
            <person name="Pangilinan J."/>
            <person name="Reynolds N."/>
            <person name="Sandor L."/>
            <person name="Smith M.W."/>
            <person name="Tsang A."/>
            <person name="Grigoriev I.V."/>
            <person name="Stajich J.E."/>
            <person name="Spatafora J.W."/>
        </authorList>
    </citation>
    <scope>NUCLEOTIDE SEQUENCE</scope>
    <source>
        <strain evidence="9">RSA 2281</strain>
    </source>
</reference>
<keyword evidence="5" id="KW-0694">RNA-binding</keyword>
<dbReference type="EMBL" id="JAIXMP010000017">
    <property type="protein sequence ID" value="KAI9259604.1"/>
    <property type="molecule type" value="Genomic_DNA"/>
</dbReference>
<keyword evidence="10" id="KW-1185">Reference proteome</keyword>
<evidence type="ECO:0000256" key="1">
    <source>
        <dbReference type="ARBA" id="ARBA00004123"/>
    </source>
</evidence>
<dbReference type="GO" id="GO:0033962">
    <property type="term" value="P:P-body assembly"/>
    <property type="evidence" value="ECO:0007669"/>
    <property type="project" value="TreeGrafter"/>
</dbReference>
<dbReference type="Pfam" id="PF09770">
    <property type="entry name" value="PAT1"/>
    <property type="match status" value="2"/>
</dbReference>
<feature type="compositionally biased region" description="Low complexity" evidence="7">
    <location>
        <begin position="354"/>
        <end position="366"/>
    </location>
</feature>
<evidence type="ECO:0000256" key="4">
    <source>
        <dbReference type="ARBA" id="ARBA00022490"/>
    </source>
</evidence>
<feature type="region of interest" description="Disordered" evidence="7">
    <location>
        <begin position="344"/>
        <end position="366"/>
    </location>
</feature>
<organism evidence="9 10">
    <name type="scientific">Phascolomyces articulosus</name>
    <dbReference type="NCBI Taxonomy" id="60185"/>
    <lineage>
        <taxon>Eukaryota</taxon>
        <taxon>Fungi</taxon>
        <taxon>Fungi incertae sedis</taxon>
        <taxon>Mucoromycota</taxon>
        <taxon>Mucoromycotina</taxon>
        <taxon>Mucoromycetes</taxon>
        <taxon>Mucorales</taxon>
        <taxon>Lichtheimiaceae</taxon>
        <taxon>Phascolomyces</taxon>
    </lineage>
</organism>
<comment type="subcellular location">
    <subcellularLocation>
        <location evidence="2">Cytoplasm</location>
        <location evidence="2">P-body</location>
    </subcellularLocation>
    <subcellularLocation>
        <location evidence="1">Nucleus</location>
    </subcellularLocation>
</comment>
<evidence type="ECO:0000256" key="6">
    <source>
        <dbReference type="ARBA" id="ARBA00023242"/>
    </source>
</evidence>
<keyword evidence="6" id="KW-0539">Nucleus</keyword>
<comment type="similarity">
    <text evidence="3">Belongs to the PAT1 family.</text>
</comment>
<dbReference type="PANTHER" id="PTHR21551:SF0">
    <property type="entry name" value="PROTEIN ASSOCIATED WITH TOPO II RELATED-1, ISOFORM A"/>
    <property type="match status" value="1"/>
</dbReference>
<feature type="region of interest" description="Disordered" evidence="7">
    <location>
        <begin position="120"/>
        <end position="169"/>
    </location>
</feature>
<feature type="region of interest" description="Disordered" evidence="7">
    <location>
        <begin position="1"/>
        <end position="47"/>
    </location>
</feature>
<evidence type="ECO:0000256" key="7">
    <source>
        <dbReference type="SAM" id="MobiDB-lite"/>
    </source>
</evidence>
<dbReference type="PANTHER" id="PTHR21551">
    <property type="entry name" value="TOPOISOMERASE II-ASSOCIATED PROTEIN PAT1"/>
    <property type="match status" value="1"/>
</dbReference>
<feature type="compositionally biased region" description="Polar residues" evidence="7">
    <location>
        <begin position="505"/>
        <end position="515"/>
    </location>
</feature>
<dbReference type="GO" id="GO:0003723">
    <property type="term" value="F:RNA binding"/>
    <property type="evidence" value="ECO:0007669"/>
    <property type="project" value="UniProtKB-KW"/>
</dbReference>
<dbReference type="Proteomes" id="UP001209540">
    <property type="component" value="Unassembled WGS sequence"/>
</dbReference>
<dbReference type="GO" id="GO:0000932">
    <property type="term" value="C:P-body"/>
    <property type="evidence" value="ECO:0007669"/>
    <property type="project" value="UniProtKB-SubCell"/>
</dbReference>
<dbReference type="InterPro" id="IPR019167">
    <property type="entry name" value="PAT1_dom"/>
</dbReference>
<dbReference type="InterPro" id="IPR039900">
    <property type="entry name" value="Pat1-like"/>
</dbReference>
<name>A0AAD5PCR8_9FUNG</name>
<feature type="region of interest" description="Disordered" evidence="7">
    <location>
        <begin position="478"/>
        <end position="517"/>
    </location>
</feature>
<sequence length="853" mass="94962">MGDSFFGFNTSMPPLSEGELQKLDSKEGNVESGNRSKNQDQSDDLEVYDFDAMRDGLDDYDDRALEDDNLGDMLVEENDDFNDETFGDATTVGQDFDFFANTEKFNSNITEEEAFGVKRQPEEQHGQVGMNRNSVGSWGATDRSGAGAIGSRPASQDFRGQSTNQFNSSPVRNVQSIWGGFGGNITSSDRGFGSFGASSGSLSPFMRQQKLQQAPPPPPGLSPSSSMGQQQGRGQPVLLEDIEAELQRRSPAGGAGGFRHDQMQMLNDEMDARKNMVSLADIEAAMRAGAPMGHPGDPMQHGNQQLAFQQLQQAYQEHALRAMGFGNKDPVQLLAMQQQQQQRELAAADREAKFQQQQRANQRKSQYNGLMTQHDKDFINRIQISQLASSDPYSDDFYYQVYSSLRQRAGLPVWSAENAAKNNTGNSNNRGRREENGMQRFHQQLQRVVNNAKRHPRQTQVSLEGALGKITSLTVRNPRQVLQVSEKKPTTTSSGSNEGGKQDQKQPATKHNVPTETDRRRILKIVENIYLIVLELEQMRRQGAPKPKPGFEDEHEEVLEAWNAKYTEQCEKLWNSLRLLDQPDGTPLIVSILSVAKGAKLIPRIVRHLTSDQNLTMLTVIIANFSRLFVCRHVIYPGSMVANAEEAKKQKFVTFDDVELFINMAAPPLLGLISEAPLQVINGLVKLFLEKNDIVMVARSKPGLAFLTMLLSRAEILKQGGQALHGPVAPSPEDLAQWQQEYNALFGLLQTHYASIFPSLYYLVPIQHNVSAIQLSLSVDDMYVWQFLAAMAVGASMEQQHILVTEVRERVMENIVLAHSNRFPAAQASQRLANVNLFLHALGLDSSQVTLPR</sequence>
<feature type="domain" description="mRNA decay factor PAT1" evidence="8">
    <location>
        <begin position="330"/>
        <end position="845"/>
    </location>
</feature>
<reference evidence="9" key="1">
    <citation type="journal article" date="2022" name="IScience">
        <title>Evolution of zygomycete secretomes and the origins of terrestrial fungal ecologies.</title>
        <authorList>
            <person name="Chang Y."/>
            <person name="Wang Y."/>
            <person name="Mondo S."/>
            <person name="Ahrendt S."/>
            <person name="Andreopoulos W."/>
            <person name="Barry K."/>
            <person name="Beard J."/>
            <person name="Benny G.L."/>
            <person name="Blankenship S."/>
            <person name="Bonito G."/>
            <person name="Cuomo C."/>
            <person name="Desiro A."/>
            <person name="Gervers K.A."/>
            <person name="Hundley H."/>
            <person name="Kuo A."/>
            <person name="LaButti K."/>
            <person name="Lang B.F."/>
            <person name="Lipzen A."/>
            <person name="O'Donnell K."/>
            <person name="Pangilinan J."/>
            <person name="Reynolds N."/>
            <person name="Sandor L."/>
            <person name="Smith M.E."/>
            <person name="Tsang A."/>
            <person name="Grigoriev I.V."/>
            <person name="Stajich J.E."/>
            <person name="Spatafora J.W."/>
        </authorList>
    </citation>
    <scope>NUCLEOTIDE SEQUENCE</scope>
    <source>
        <strain evidence="9">RSA 2281</strain>
    </source>
</reference>
<feature type="compositionally biased region" description="Polar residues" evidence="7">
    <location>
        <begin position="158"/>
        <end position="169"/>
    </location>
</feature>
<evidence type="ECO:0000256" key="5">
    <source>
        <dbReference type="ARBA" id="ARBA00022884"/>
    </source>
</evidence>
<feature type="compositionally biased region" description="Low complexity" evidence="7">
    <location>
        <begin position="222"/>
        <end position="234"/>
    </location>
</feature>